<evidence type="ECO:0000313" key="2">
    <source>
        <dbReference type="EMBL" id="BAC83195.1"/>
    </source>
</evidence>
<proteinExistence type="predicted"/>
<gene>
    <name evidence="1" type="primary">P0038F10.137</name>
    <name evidence="2" type="synonym">OJ1058_B11.102</name>
</gene>
<evidence type="ECO:0000313" key="1">
    <source>
        <dbReference type="EMBL" id="BAC07411.1"/>
    </source>
</evidence>
<name>Q8LHT0_ORYSJ</name>
<dbReference type="AlphaFoldDB" id="Q8LHT0"/>
<dbReference type="Proteomes" id="UP000000763">
    <property type="component" value="Chromosome 7"/>
</dbReference>
<accession>Q8LHT0</accession>
<reference evidence="3" key="3">
    <citation type="journal article" date="2005" name="Nature">
        <title>The map-based sequence of the rice genome.</title>
        <authorList>
            <consortium name="International rice genome sequencing project (IRGSP)"/>
            <person name="Matsumoto T."/>
            <person name="Wu J."/>
            <person name="Kanamori H."/>
            <person name="Katayose Y."/>
            <person name="Fujisawa M."/>
            <person name="Namiki N."/>
            <person name="Mizuno H."/>
            <person name="Yamamoto K."/>
            <person name="Antonio B.A."/>
            <person name="Baba T."/>
            <person name="Sakata K."/>
            <person name="Nagamura Y."/>
            <person name="Aoki H."/>
            <person name="Arikawa K."/>
            <person name="Arita K."/>
            <person name="Bito T."/>
            <person name="Chiden Y."/>
            <person name="Fujitsuka N."/>
            <person name="Fukunaka R."/>
            <person name="Hamada M."/>
            <person name="Harada C."/>
            <person name="Hayashi A."/>
            <person name="Hijishita S."/>
            <person name="Honda M."/>
            <person name="Hosokawa S."/>
            <person name="Ichikawa Y."/>
            <person name="Idonuma A."/>
            <person name="Iijima M."/>
            <person name="Ikeda M."/>
            <person name="Ikeno M."/>
            <person name="Ito K."/>
            <person name="Ito S."/>
            <person name="Ito T."/>
            <person name="Ito Y."/>
            <person name="Ito Y."/>
            <person name="Iwabuchi A."/>
            <person name="Kamiya K."/>
            <person name="Karasawa W."/>
            <person name="Kurita K."/>
            <person name="Katagiri S."/>
            <person name="Kikuta A."/>
            <person name="Kobayashi H."/>
            <person name="Kobayashi N."/>
            <person name="Machita K."/>
            <person name="Maehara T."/>
            <person name="Masukawa M."/>
            <person name="Mizubayashi T."/>
            <person name="Mukai Y."/>
            <person name="Nagasaki H."/>
            <person name="Nagata Y."/>
            <person name="Naito S."/>
            <person name="Nakashima M."/>
            <person name="Nakama Y."/>
            <person name="Nakamichi Y."/>
            <person name="Nakamura M."/>
            <person name="Meguro A."/>
            <person name="Negishi M."/>
            <person name="Ohta I."/>
            <person name="Ohta T."/>
            <person name="Okamoto M."/>
            <person name="Ono N."/>
            <person name="Saji S."/>
            <person name="Sakaguchi M."/>
            <person name="Sakai K."/>
            <person name="Shibata M."/>
            <person name="Shimokawa T."/>
            <person name="Song J."/>
            <person name="Takazaki Y."/>
            <person name="Terasawa K."/>
            <person name="Tsugane M."/>
            <person name="Tsuji K."/>
            <person name="Ueda S."/>
            <person name="Waki K."/>
            <person name="Yamagata H."/>
            <person name="Yamamoto M."/>
            <person name="Yamamoto S."/>
            <person name="Yamane H."/>
            <person name="Yoshiki S."/>
            <person name="Yoshihara R."/>
            <person name="Yukawa K."/>
            <person name="Zhong H."/>
            <person name="Yano M."/>
            <person name="Yuan Q."/>
            <person name="Ouyang S."/>
            <person name="Liu J."/>
            <person name="Jones K.M."/>
            <person name="Gansberger K."/>
            <person name="Moffat K."/>
            <person name="Hill J."/>
            <person name="Bera J."/>
            <person name="Fadrosh D."/>
            <person name="Jin S."/>
            <person name="Johri S."/>
            <person name="Kim M."/>
            <person name="Overton L."/>
            <person name="Reardon M."/>
            <person name="Tsitrin T."/>
            <person name="Vuong H."/>
            <person name="Weaver B."/>
            <person name="Ciecko A."/>
            <person name="Tallon L."/>
            <person name="Jackson J."/>
            <person name="Pai G."/>
            <person name="Aken S.V."/>
            <person name="Utterback T."/>
            <person name="Reidmuller S."/>
            <person name="Feldblyum T."/>
            <person name="Hsiao J."/>
            <person name="Zismann V."/>
            <person name="Iobst S."/>
            <person name="de Vazeille A.R."/>
            <person name="Buell C.R."/>
            <person name="Ying K."/>
            <person name="Li Y."/>
            <person name="Lu T."/>
            <person name="Huang Y."/>
            <person name="Zhao Q."/>
            <person name="Feng Q."/>
            <person name="Zhang L."/>
            <person name="Zhu J."/>
            <person name="Weng Q."/>
            <person name="Mu J."/>
            <person name="Lu Y."/>
            <person name="Fan D."/>
            <person name="Liu Y."/>
            <person name="Guan J."/>
            <person name="Zhang Y."/>
            <person name="Yu S."/>
            <person name="Liu X."/>
            <person name="Zhang Y."/>
            <person name="Hong G."/>
            <person name="Han B."/>
            <person name="Choisne N."/>
            <person name="Demange N."/>
            <person name="Orjeda G."/>
            <person name="Samain S."/>
            <person name="Cattolico L."/>
            <person name="Pelletier E."/>
            <person name="Couloux A."/>
            <person name="Segurens B."/>
            <person name="Wincker P."/>
            <person name="D'Hont A."/>
            <person name="Scarpelli C."/>
            <person name="Weissenbach J."/>
            <person name="Salanoubat M."/>
            <person name="Quetier F."/>
            <person name="Yu Y."/>
            <person name="Kim H.R."/>
            <person name="Rambo T."/>
            <person name="Currie J."/>
            <person name="Collura K."/>
            <person name="Luo M."/>
            <person name="Yang T."/>
            <person name="Ammiraju J.S.S."/>
            <person name="Engler F."/>
            <person name="Soderlund C."/>
            <person name="Wing R.A."/>
            <person name="Palmer L.E."/>
            <person name="de la Bastide M."/>
            <person name="Spiegel L."/>
            <person name="Nascimento L."/>
            <person name="Zutavern T."/>
            <person name="O'Shaughnessy A."/>
            <person name="Dike S."/>
            <person name="Dedhia N."/>
            <person name="Preston R."/>
            <person name="Balija V."/>
            <person name="McCombie W.R."/>
            <person name="Chow T."/>
            <person name="Chen H."/>
            <person name="Chung M."/>
            <person name="Chen C."/>
            <person name="Shaw J."/>
            <person name="Wu H."/>
            <person name="Hsiao K."/>
            <person name="Chao Y."/>
            <person name="Chu M."/>
            <person name="Cheng C."/>
            <person name="Hour A."/>
            <person name="Lee P."/>
            <person name="Lin S."/>
            <person name="Lin Y."/>
            <person name="Liou J."/>
            <person name="Liu S."/>
            <person name="Hsing Y."/>
            <person name="Raghuvanshi S."/>
            <person name="Mohanty A."/>
            <person name="Bharti A.K."/>
            <person name="Gaur A."/>
            <person name="Gupta V."/>
            <person name="Kumar D."/>
            <person name="Ravi V."/>
            <person name="Vij S."/>
            <person name="Kapur A."/>
            <person name="Khurana P."/>
            <person name="Khurana P."/>
            <person name="Khurana J.P."/>
            <person name="Tyagi A.K."/>
            <person name="Gaikwad K."/>
            <person name="Singh A."/>
            <person name="Dalal V."/>
            <person name="Srivastava S."/>
            <person name="Dixit A."/>
            <person name="Pal A.K."/>
            <person name="Ghazi I.A."/>
            <person name="Yadav M."/>
            <person name="Pandit A."/>
            <person name="Bhargava A."/>
            <person name="Sureshbabu K."/>
            <person name="Batra K."/>
            <person name="Sharma T.R."/>
            <person name="Mohapatra T."/>
            <person name="Singh N.K."/>
            <person name="Messing J."/>
            <person name="Nelson A.B."/>
            <person name="Fuks G."/>
            <person name="Kavchok S."/>
            <person name="Keizer G."/>
            <person name="Linton E."/>
            <person name="Llaca V."/>
            <person name="Song R."/>
            <person name="Tanyolac B."/>
            <person name="Young S."/>
            <person name="Ho-Il K."/>
            <person name="Hahn J.H."/>
            <person name="Sangsakoo G."/>
            <person name="Vanavichit A."/>
            <person name="de Mattos Luiz.A.T."/>
            <person name="Zimmer P.D."/>
            <person name="Malone G."/>
            <person name="Dellagostin O."/>
            <person name="de Oliveira A.C."/>
            <person name="Bevan M."/>
            <person name="Bancroft I."/>
            <person name="Minx P."/>
            <person name="Cordum H."/>
            <person name="Wilson R."/>
            <person name="Cheng Z."/>
            <person name="Jin W."/>
            <person name="Jiang J."/>
            <person name="Leong S.A."/>
            <person name="Iwama H."/>
            <person name="Gojobori T."/>
            <person name="Itoh T."/>
            <person name="Niimura Y."/>
            <person name="Fujii Y."/>
            <person name="Habara T."/>
            <person name="Sakai H."/>
            <person name="Sato Y."/>
            <person name="Wilson G."/>
            <person name="Kumar K."/>
            <person name="McCouch S."/>
            <person name="Juretic N."/>
            <person name="Hoen D."/>
            <person name="Wright S."/>
            <person name="Bruskiewich R."/>
            <person name="Bureau T."/>
            <person name="Miyao A."/>
            <person name="Hirochika H."/>
            <person name="Nishikawa T."/>
            <person name="Kadowaki K."/>
            <person name="Sugiura M."/>
            <person name="Burr B."/>
            <person name="Sasaki T."/>
        </authorList>
    </citation>
    <scope>NUCLEOTIDE SEQUENCE [LARGE SCALE GENOMIC DNA]</scope>
    <source>
        <strain evidence="3">cv. Nipponbare</strain>
    </source>
</reference>
<dbReference type="EMBL" id="AP004266">
    <property type="protein sequence ID" value="BAC07411.1"/>
    <property type="molecule type" value="Genomic_DNA"/>
</dbReference>
<organism evidence="1 3">
    <name type="scientific">Oryza sativa subsp. japonica</name>
    <name type="common">Rice</name>
    <dbReference type="NCBI Taxonomy" id="39947"/>
    <lineage>
        <taxon>Eukaryota</taxon>
        <taxon>Viridiplantae</taxon>
        <taxon>Streptophyta</taxon>
        <taxon>Embryophyta</taxon>
        <taxon>Tracheophyta</taxon>
        <taxon>Spermatophyta</taxon>
        <taxon>Magnoliopsida</taxon>
        <taxon>Liliopsida</taxon>
        <taxon>Poales</taxon>
        <taxon>Poaceae</taxon>
        <taxon>BOP clade</taxon>
        <taxon>Oryzoideae</taxon>
        <taxon>Oryzeae</taxon>
        <taxon>Oryzinae</taxon>
        <taxon>Oryza</taxon>
        <taxon>Oryza sativa</taxon>
    </lineage>
</organism>
<reference evidence="1" key="2">
    <citation type="submission" date="2001-10" db="EMBL/GenBank/DDBJ databases">
        <title>Oryza sativa nipponbare(GA3) genomic DNA, chromosome 7, PAC clone:P0038F10.</title>
        <authorList>
            <person name="Sasaki T."/>
            <person name="Matsumoto T."/>
            <person name="Yamamoto K."/>
        </authorList>
    </citation>
    <scope>NUCLEOTIDE SEQUENCE</scope>
</reference>
<protein>
    <submittedName>
        <fullName evidence="1">Uncharacterized protein</fullName>
    </submittedName>
</protein>
<evidence type="ECO:0000313" key="3">
    <source>
        <dbReference type="Proteomes" id="UP000000763"/>
    </source>
</evidence>
<reference evidence="2" key="1">
    <citation type="submission" date="2001-07" db="EMBL/GenBank/DDBJ databases">
        <title>Oryza sativa nipponbare(GA3) genomic DNA, chromosome 7, BAC clone:OJ1058_B11.</title>
        <authorList>
            <person name="Sasaki T."/>
            <person name="Matsumoto T."/>
            <person name="Yamamoto K."/>
        </authorList>
    </citation>
    <scope>NUCLEOTIDE SEQUENCE</scope>
</reference>
<reference evidence="3" key="4">
    <citation type="journal article" date="2008" name="Nucleic Acids Res.">
        <title>The rice annotation project database (RAP-DB): 2008 update.</title>
        <authorList>
            <consortium name="The rice annotation project (RAP)"/>
        </authorList>
    </citation>
    <scope>GENOME REANNOTATION</scope>
    <source>
        <strain evidence="3">cv. Nipponbare</strain>
    </source>
</reference>
<sequence length="128" mass="14327">MDSSHRTVHTLVILAYNHANYTLVMLIMPPCRCHLPPPGCPCRCELPQLHAFFPAPFCSSACPPPPADRAYVIELRVEDGVELNDEEVVGRVNVAMPSKLRFAPVNPLKTNCSWPPPFAARRRRLPQT</sequence>
<dbReference type="EMBL" id="AP003864">
    <property type="protein sequence ID" value="BAC83195.1"/>
    <property type="molecule type" value="Genomic_DNA"/>
</dbReference>